<organism evidence="3 4">
    <name type="scientific">Coniochaeta pulveracea</name>
    <dbReference type="NCBI Taxonomy" id="177199"/>
    <lineage>
        <taxon>Eukaryota</taxon>
        <taxon>Fungi</taxon>
        <taxon>Dikarya</taxon>
        <taxon>Ascomycota</taxon>
        <taxon>Pezizomycotina</taxon>
        <taxon>Sordariomycetes</taxon>
        <taxon>Sordariomycetidae</taxon>
        <taxon>Coniochaetales</taxon>
        <taxon>Coniochaetaceae</taxon>
        <taxon>Coniochaeta</taxon>
    </lineage>
</organism>
<feature type="domain" description="HNH nuclease" evidence="2">
    <location>
        <begin position="152"/>
        <end position="228"/>
    </location>
</feature>
<evidence type="ECO:0000313" key="4">
    <source>
        <dbReference type="Proteomes" id="UP000275385"/>
    </source>
</evidence>
<keyword evidence="4" id="KW-1185">Reference proteome</keyword>
<proteinExistence type="predicted"/>
<feature type="region of interest" description="Disordered" evidence="1">
    <location>
        <begin position="329"/>
        <end position="354"/>
    </location>
</feature>
<sequence>MAPKRKNPASMPSTPKKSKTSDEDSPKIQSVLVKPRLSTPVPKPISTRQRELYDMLREELNEADEAGFNARGRLLEKAKIAATIGLLHAMDDEHITRMKITTAVDLVVGCGPQAQQLLDMWKGGLRHQKAIPRSTETRTAQAKVAKWYNHMCAITGIDKATESCHILNNAIERSKYGKSQFLCLLQMFWGAEEVDNLRTILTDPKHELRNILVLQSTVHKMWDTIEFSLSLLPGFTDERQELEFVWLGLTSERAISYENPTTSGIGLTSLRGEGSVHSGDKVILTTSDPAKYPLPHAEFFQLRHNLHTALLCSGHAEVLERVFRRQPPSPLIPANNPVSQNSDDDDDGDDNGVLDVSAPDFAEYLMNSALALGIIREDEVPDWRLLFDPTCTDPSRPLYESFT</sequence>
<name>A0A420Y555_9PEZI</name>
<reference evidence="3 4" key="1">
    <citation type="submission" date="2018-08" db="EMBL/GenBank/DDBJ databases">
        <title>Draft genome of the lignicolous fungus Coniochaeta pulveracea.</title>
        <authorList>
            <person name="Borstlap C.J."/>
            <person name="De Witt R.N."/>
            <person name="Botha A."/>
            <person name="Volschenk H."/>
        </authorList>
    </citation>
    <scope>NUCLEOTIDE SEQUENCE [LARGE SCALE GENOMIC DNA]</scope>
    <source>
        <strain evidence="3 4">CAB683</strain>
    </source>
</reference>
<protein>
    <recommendedName>
        <fullName evidence="2">HNH nuclease domain-containing protein</fullName>
    </recommendedName>
</protein>
<evidence type="ECO:0000313" key="3">
    <source>
        <dbReference type="EMBL" id="RKU43022.1"/>
    </source>
</evidence>
<dbReference type="Pfam" id="PF13391">
    <property type="entry name" value="HNH_2"/>
    <property type="match status" value="1"/>
</dbReference>
<dbReference type="OrthoDB" id="4574562at2759"/>
<dbReference type="EMBL" id="QVQW01000048">
    <property type="protein sequence ID" value="RKU43022.1"/>
    <property type="molecule type" value="Genomic_DNA"/>
</dbReference>
<gene>
    <name evidence="3" type="ORF">DL546_004301</name>
</gene>
<feature type="region of interest" description="Disordered" evidence="1">
    <location>
        <begin position="1"/>
        <end position="44"/>
    </location>
</feature>
<dbReference type="Proteomes" id="UP000275385">
    <property type="component" value="Unassembled WGS sequence"/>
</dbReference>
<evidence type="ECO:0000259" key="2">
    <source>
        <dbReference type="Pfam" id="PF13391"/>
    </source>
</evidence>
<comment type="caution">
    <text evidence="3">The sequence shown here is derived from an EMBL/GenBank/DDBJ whole genome shotgun (WGS) entry which is preliminary data.</text>
</comment>
<dbReference type="InterPro" id="IPR003615">
    <property type="entry name" value="HNH_nuc"/>
</dbReference>
<feature type="compositionally biased region" description="Acidic residues" evidence="1">
    <location>
        <begin position="342"/>
        <end position="352"/>
    </location>
</feature>
<dbReference type="AlphaFoldDB" id="A0A420Y555"/>
<accession>A0A420Y555</accession>
<evidence type="ECO:0000256" key="1">
    <source>
        <dbReference type="SAM" id="MobiDB-lite"/>
    </source>
</evidence>